<reference evidence="5 6" key="1">
    <citation type="journal article" date="2021" name="Nat. Commun.">
        <title>Incipient diploidization of the medicinal plant Perilla within 10,000 years.</title>
        <authorList>
            <person name="Zhang Y."/>
            <person name="Shen Q."/>
            <person name="Leng L."/>
            <person name="Zhang D."/>
            <person name="Chen S."/>
            <person name="Shi Y."/>
            <person name="Ning Z."/>
            <person name="Chen S."/>
        </authorList>
    </citation>
    <scope>NUCLEOTIDE SEQUENCE [LARGE SCALE GENOMIC DNA]</scope>
    <source>
        <strain evidence="6">cv. PC099</strain>
    </source>
</reference>
<feature type="transmembrane region" description="Helical" evidence="3">
    <location>
        <begin position="466"/>
        <end position="488"/>
    </location>
</feature>
<keyword evidence="3" id="KW-0812">Transmembrane</keyword>
<dbReference type="SMART" id="SM00248">
    <property type="entry name" value="ANK"/>
    <property type="match status" value="6"/>
</dbReference>
<dbReference type="PANTHER" id="PTHR24177">
    <property type="entry name" value="CASKIN"/>
    <property type="match status" value="1"/>
</dbReference>
<dbReference type="AlphaFoldDB" id="A0AAD4J3W7"/>
<dbReference type="InterPro" id="IPR036770">
    <property type="entry name" value="Ankyrin_rpt-contain_sf"/>
</dbReference>
<dbReference type="InterPro" id="IPR026961">
    <property type="entry name" value="PGG_dom"/>
</dbReference>
<dbReference type="Pfam" id="PF13962">
    <property type="entry name" value="PGG"/>
    <property type="match status" value="1"/>
</dbReference>
<dbReference type="PROSITE" id="PS50088">
    <property type="entry name" value="ANK_REPEAT"/>
    <property type="match status" value="1"/>
</dbReference>
<evidence type="ECO:0000313" key="5">
    <source>
        <dbReference type="EMBL" id="KAH6826664.1"/>
    </source>
</evidence>
<evidence type="ECO:0000256" key="1">
    <source>
        <dbReference type="PROSITE-ProRule" id="PRU00023"/>
    </source>
</evidence>
<dbReference type="InterPro" id="IPR002110">
    <property type="entry name" value="Ankyrin_rpt"/>
</dbReference>
<proteinExistence type="predicted"/>
<organism evidence="5 6">
    <name type="scientific">Perilla frutescens var. hirtella</name>
    <name type="common">Perilla citriodora</name>
    <name type="synonym">Perilla setoyensis</name>
    <dbReference type="NCBI Taxonomy" id="608512"/>
    <lineage>
        <taxon>Eukaryota</taxon>
        <taxon>Viridiplantae</taxon>
        <taxon>Streptophyta</taxon>
        <taxon>Embryophyta</taxon>
        <taxon>Tracheophyta</taxon>
        <taxon>Spermatophyta</taxon>
        <taxon>Magnoliopsida</taxon>
        <taxon>eudicotyledons</taxon>
        <taxon>Gunneridae</taxon>
        <taxon>Pentapetalae</taxon>
        <taxon>asterids</taxon>
        <taxon>lamiids</taxon>
        <taxon>Lamiales</taxon>
        <taxon>Lamiaceae</taxon>
        <taxon>Nepetoideae</taxon>
        <taxon>Elsholtzieae</taxon>
        <taxon>Perilla</taxon>
    </lineage>
</organism>
<keyword evidence="3" id="KW-1133">Transmembrane helix</keyword>
<dbReference type="Gene3D" id="1.25.40.20">
    <property type="entry name" value="Ankyrin repeat-containing domain"/>
    <property type="match status" value="1"/>
</dbReference>
<feature type="domain" description="PGG" evidence="4">
    <location>
        <begin position="457"/>
        <end position="569"/>
    </location>
</feature>
<dbReference type="PANTHER" id="PTHR24177:SF434">
    <property type="entry name" value="PGG DOMAIN-CONTAINING PROTEIN"/>
    <property type="match status" value="1"/>
</dbReference>
<evidence type="ECO:0000259" key="4">
    <source>
        <dbReference type="Pfam" id="PF13962"/>
    </source>
</evidence>
<feature type="transmembrane region" description="Helical" evidence="3">
    <location>
        <begin position="508"/>
        <end position="532"/>
    </location>
</feature>
<dbReference type="GO" id="GO:0016020">
    <property type="term" value="C:membrane"/>
    <property type="evidence" value="ECO:0007669"/>
    <property type="project" value="TreeGrafter"/>
</dbReference>
<dbReference type="PROSITE" id="PS50297">
    <property type="entry name" value="ANK_REP_REGION"/>
    <property type="match status" value="1"/>
</dbReference>
<sequence length="647" mass="73219">MQRVVRSNSGREMIGEWLNNINMETSTISIIENNGDAIQSSFSFSFRPSVQTAEIGEVSDGAPPPAVTSDETNVADNEGVNRRGIRLSNRHEAMYRATLAGDWVAAEMLLGEDPNLGSDVISEDGDRALHVATSMKHKEFVLKLLERIALSQLEMLDGRGYTACCYAAISGSVEIADSMIRKNPTLATARDRENETPLHKAALHGNTKMVSYFLKSTEIERLSNDEWFNLLLVTIRQEMYGVAKEILRRKQVLATMKNDEGITALHLLARQPFFLNRRQRLNGVMRDDMQLLAKKLWEGIQKLQGQASAIELMKNPPILHDAAEVGNVELITMLTHTYPSLAWQTNNKGYTIFHVIIKHRHENLLWLIDEIGSRKGLFAIWQDEDGNNILHLAAELAAPRSRILLMTAFEMQREILWFEKLRAIVPPLCLEMRNREGLTPAELFSKRHKSLLEESRAWMRNASDSCMLVSTLIFTMVFASAFAIPGAYNQVTGIPILLRTNWMTCFVTFEALSMLSSACSILCFLCIMVLGIKEGHFARNLPYVFVWGLIMLSFSLFGVVSVFMSAYFLVYVEKRAALIMTIIVVVYTLIVSAVCFQIYVLCISLPIYRFRKRTRHTLFKRTDSEIVVTRTRVRLPQIPDTPLSAGR</sequence>
<gene>
    <name evidence="5" type="ORF">C2S53_010553</name>
</gene>
<dbReference type="Pfam" id="PF12796">
    <property type="entry name" value="Ank_2"/>
    <property type="match status" value="1"/>
</dbReference>
<dbReference type="EMBL" id="SDAM02000163">
    <property type="protein sequence ID" value="KAH6826664.1"/>
    <property type="molecule type" value="Genomic_DNA"/>
</dbReference>
<comment type="caution">
    <text evidence="5">The sequence shown here is derived from an EMBL/GenBank/DDBJ whole genome shotgun (WGS) entry which is preliminary data.</text>
</comment>
<evidence type="ECO:0000256" key="3">
    <source>
        <dbReference type="SAM" id="Phobius"/>
    </source>
</evidence>
<evidence type="ECO:0000313" key="6">
    <source>
        <dbReference type="Proteomes" id="UP001190926"/>
    </source>
</evidence>
<protein>
    <recommendedName>
        <fullName evidence="4">PGG domain-containing protein</fullName>
    </recommendedName>
</protein>
<keyword evidence="1" id="KW-0040">ANK repeat</keyword>
<dbReference type="SUPFAM" id="SSF48403">
    <property type="entry name" value="Ankyrin repeat"/>
    <property type="match status" value="1"/>
</dbReference>
<feature type="region of interest" description="Disordered" evidence="2">
    <location>
        <begin position="56"/>
        <end position="79"/>
    </location>
</feature>
<name>A0AAD4J3W7_PERFH</name>
<feature type="repeat" description="ANK" evidence="1">
    <location>
        <begin position="193"/>
        <end position="215"/>
    </location>
</feature>
<feature type="transmembrane region" description="Helical" evidence="3">
    <location>
        <begin position="544"/>
        <end position="570"/>
    </location>
</feature>
<feature type="transmembrane region" description="Helical" evidence="3">
    <location>
        <begin position="576"/>
        <end position="608"/>
    </location>
</feature>
<accession>A0AAD4J3W7</accession>
<keyword evidence="3" id="KW-0472">Membrane</keyword>
<evidence type="ECO:0000256" key="2">
    <source>
        <dbReference type="SAM" id="MobiDB-lite"/>
    </source>
</evidence>
<dbReference type="Proteomes" id="UP001190926">
    <property type="component" value="Unassembled WGS sequence"/>
</dbReference>
<keyword evidence="6" id="KW-1185">Reference proteome</keyword>